<dbReference type="Pfam" id="PF00440">
    <property type="entry name" value="TetR_N"/>
    <property type="match status" value="1"/>
</dbReference>
<dbReference type="SUPFAM" id="SSF46689">
    <property type="entry name" value="Homeodomain-like"/>
    <property type="match status" value="1"/>
</dbReference>
<organism evidence="6 7">
    <name type="scientific">Phenylobacterium montanum</name>
    <dbReference type="NCBI Taxonomy" id="2823693"/>
    <lineage>
        <taxon>Bacteria</taxon>
        <taxon>Pseudomonadati</taxon>
        <taxon>Pseudomonadota</taxon>
        <taxon>Alphaproteobacteria</taxon>
        <taxon>Caulobacterales</taxon>
        <taxon>Caulobacteraceae</taxon>
        <taxon>Phenylobacterium</taxon>
    </lineage>
</organism>
<dbReference type="Proteomes" id="UP000676409">
    <property type="component" value="Chromosome"/>
</dbReference>
<dbReference type="EMBL" id="CP073078">
    <property type="protein sequence ID" value="QUD90880.1"/>
    <property type="molecule type" value="Genomic_DNA"/>
</dbReference>
<evidence type="ECO:0000256" key="4">
    <source>
        <dbReference type="PROSITE-ProRule" id="PRU00335"/>
    </source>
</evidence>
<keyword evidence="1" id="KW-0805">Transcription regulation</keyword>
<gene>
    <name evidence="6" type="ORF">KCG34_21660</name>
</gene>
<evidence type="ECO:0000256" key="2">
    <source>
        <dbReference type="ARBA" id="ARBA00023125"/>
    </source>
</evidence>
<dbReference type="InterPro" id="IPR001647">
    <property type="entry name" value="HTH_TetR"/>
</dbReference>
<accession>A0A975G4T5</accession>
<dbReference type="InterPro" id="IPR050109">
    <property type="entry name" value="HTH-type_TetR-like_transc_reg"/>
</dbReference>
<feature type="DNA-binding region" description="H-T-H motif" evidence="4">
    <location>
        <begin position="13"/>
        <end position="32"/>
    </location>
</feature>
<proteinExistence type="predicted"/>
<dbReference type="Gene3D" id="1.10.357.10">
    <property type="entry name" value="Tetracycline Repressor, domain 2"/>
    <property type="match status" value="1"/>
</dbReference>
<evidence type="ECO:0000256" key="3">
    <source>
        <dbReference type="ARBA" id="ARBA00023163"/>
    </source>
</evidence>
<evidence type="ECO:0000313" key="7">
    <source>
        <dbReference type="Proteomes" id="UP000676409"/>
    </source>
</evidence>
<keyword evidence="7" id="KW-1185">Reference proteome</keyword>
<sequence length="185" mass="20041">MKLFAEIGYAAATNPRIAEEAGLTRGAMLYHFPTREALVDAAVGHIQAARLALLSAAADQGAPGGDVADQAIDSYWAALQSTPFKAFAELEAAARLDADVRQRIAAAQSEFDHAQVGEPFARMISTGAGARFQASRDLARFMLEGLARAELTYDRDTRIEHLLAVIKRATHILNRKGPPQDLWPE</sequence>
<dbReference type="InterPro" id="IPR009057">
    <property type="entry name" value="Homeodomain-like_sf"/>
</dbReference>
<dbReference type="AlphaFoldDB" id="A0A975G4T5"/>
<dbReference type="PROSITE" id="PS50977">
    <property type="entry name" value="HTH_TETR_2"/>
    <property type="match status" value="1"/>
</dbReference>
<reference evidence="6" key="1">
    <citation type="submission" date="2021-04" db="EMBL/GenBank/DDBJ databases">
        <title>The complete genome sequence of Caulobacter sp. S6.</title>
        <authorList>
            <person name="Tang Y."/>
            <person name="Ouyang W."/>
            <person name="Liu Q."/>
            <person name="Huang B."/>
            <person name="Guo Z."/>
            <person name="Lei P."/>
        </authorList>
    </citation>
    <scope>NUCLEOTIDE SEQUENCE</scope>
    <source>
        <strain evidence="6">S6</strain>
    </source>
</reference>
<dbReference type="PANTHER" id="PTHR30055:SF234">
    <property type="entry name" value="HTH-TYPE TRANSCRIPTIONAL REGULATOR BETI"/>
    <property type="match status" value="1"/>
</dbReference>
<keyword evidence="3" id="KW-0804">Transcription</keyword>
<feature type="domain" description="HTH tetR-type" evidence="5">
    <location>
        <begin position="1"/>
        <end position="50"/>
    </location>
</feature>
<dbReference type="GO" id="GO:0003700">
    <property type="term" value="F:DNA-binding transcription factor activity"/>
    <property type="evidence" value="ECO:0007669"/>
    <property type="project" value="TreeGrafter"/>
</dbReference>
<dbReference type="KEGG" id="caul:KCG34_21660"/>
<dbReference type="PANTHER" id="PTHR30055">
    <property type="entry name" value="HTH-TYPE TRANSCRIPTIONAL REGULATOR RUTR"/>
    <property type="match status" value="1"/>
</dbReference>
<dbReference type="GO" id="GO:0000976">
    <property type="term" value="F:transcription cis-regulatory region binding"/>
    <property type="evidence" value="ECO:0007669"/>
    <property type="project" value="TreeGrafter"/>
</dbReference>
<name>A0A975G4T5_9CAUL</name>
<evidence type="ECO:0000313" key="6">
    <source>
        <dbReference type="EMBL" id="QUD90880.1"/>
    </source>
</evidence>
<evidence type="ECO:0000259" key="5">
    <source>
        <dbReference type="PROSITE" id="PS50977"/>
    </source>
</evidence>
<keyword evidence="2 4" id="KW-0238">DNA-binding</keyword>
<protein>
    <submittedName>
        <fullName evidence="6">Helix-turn-helix transcriptional regulator</fullName>
    </submittedName>
</protein>
<evidence type="ECO:0000256" key="1">
    <source>
        <dbReference type="ARBA" id="ARBA00023015"/>
    </source>
</evidence>